<dbReference type="GO" id="GO:0046982">
    <property type="term" value="F:protein heterodimerization activity"/>
    <property type="evidence" value="ECO:0007669"/>
    <property type="project" value="InterPro"/>
</dbReference>
<evidence type="ECO:0000256" key="4">
    <source>
        <dbReference type="ARBA" id="ARBA00023163"/>
    </source>
</evidence>
<comment type="similarity">
    <text evidence="6">Belongs to the NFYC/HAP5 subunit family.</text>
</comment>
<keyword evidence="3" id="KW-0238">DNA-binding</keyword>
<protein>
    <submittedName>
        <fullName evidence="8">Histone-fold-containing protein</fullName>
    </submittedName>
</protein>
<dbReference type="OrthoDB" id="1272441at2759"/>
<dbReference type="GO" id="GO:0000978">
    <property type="term" value="F:RNA polymerase II cis-regulatory region sequence-specific DNA binding"/>
    <property type="evidence" value="ECO:0007669"/>
    <property type="project" value="TreeGrafter"/>
</dbReference>
<keyword evidence="9" id="KW-1185">Reference proteome</keyword>
<dbReference type="AlphaFoldDB" id="A0A167J733"/>
<dbReference type="Pfam" id="PF00808">
    <property type="entry name" value="CBFD_NFYB_HMF"/>
    <property type="match status" value="1"/>
</dbReference>
<evidence type="ECO:0000259" key="7">
    <source>
        <dbReference type="Pfam" id="PF00808"/>
    </source>
</evidence>
<feature type="domain" description="Transcription factor CBF/NF-Y/archaeal histone" evidence="7">
    <location>
        <begin position="39"/>
        <end position="102"/>
    </location>
</feature>
<proteinExistence type="inferred from homology"/>
<organism evidence="8 9">
    <name type="scientific">Calocera viscosa (strain TUFC12733)</name>
    <dbReference type="NCBI Taxonomy" id="1330018"/>
    <lineage>
        <taxon>Eukaryota</taxon>
        <taxon>Fungi</taxon>
        <taxon>Dikarya</taxon>
        <taxon>Basidiomycota</taxon>
        <taxon>Agaricomycotina</taxon>
        <taxon>Dacrymycetes</taxon>
        <taxon>Dacrymycetales</taxon>
        <taxon>Dacrymycetaceae</taxon>
        <taxon>Calocera</taxon>
    </lineage>
</organism>
<name>A0A167J733_CALVF</name>
<keyword evidence="4" id="KW-0804">Transcription</keyword>
<dbReference type="InterPro" id="IPR009072">
    <property type="entry name" value="Histone-fold"/>
</dbReference>
<dbReference type="STRING" id="1330018.A0A167J733"/>
<dbReference type="PANTHER" id="PTHR10252:SF8">
    <property type="entry name" value="NUCLEAR TRANSCRIPTION FACTOR Y SUBUNIT GAMMA"/>
    <property type="match status" value="1"/>
</dbReference>
<dbReference type="EMBL" id="KV417302">
    <property type="protein sequence ID" value="KZO93305.1"/>
    <property type="molecule type" value="Genomic_DNA"/>
</dbReference>
<dbReference type="Proteomes" id="UP000076738">
    <property type="component" value="Unassembled WGS sequence"/>
</dbReference>
<dbReference type="CDD" id="cd22908">
    <property type="entry name" value="HFD_NFYC-like"/>
    <property type="match status" value="1"/>
</dbReference>
<evidence type="ECO:0000256" key="2">
    <source>
        <dbReference type="ARBA" id="ARBA00023015"/>
    </source>
</evidence>
<sequence>MSAGQPSLPPQLESWLREFWQRQMDQAETMREDGLKETTLPLARIKKVMKMDPDVKVRMLIAPLLLSKACEIFISEVTSRAWMLAELNKRRTLQRVDVAGAVGQSDQFDFLIDIVPPEYGYSKHSKAKKEVNPLFKYFRQ</sequence>
<evidence type="ECO:0000313" key="9">
    <source>
        <dbReference type="Proteomes" id="UP000076738"/>
    </source>
</evidence>
<dbReference type="GO" id="GO:0016602">
    <property type="term" value="C:CCAAT-binding factor complex"/>
    <property type="evidence" value="ECO:0007669"/>
    <property type="project" value="TreeGrafter"/>
</dbReference>
<evidence type="ECO:0000256" key="5">
    <source>
        <dbReference type="ARBA" id="ARBA00023242"/>
    </source>
</evidence>
<dbReference type="GO" id="GO:0001228">
    <property type="term" value="F:DNA-binding transcription activator activity, RNA polymerase II-specific"/>
    <property type="evidence" value="ECO:0007669"/>
    <property type="project" value="TreeGrafter"/>
</dbReference>
<dbReference type="PANTHER" id="PTHR10252">
    <property type="entry name" value="HISTONE-LIKE TRANSCRIPTION FACTOR CCAAT-RELATED"/>
    <property type="match status" value="1"/>
</dbReference>
<evidence type="ECO:0000256" key="1">
    <source>
        <dbReference type="ARBA" id="ARBA00004123"/>
    </source>
</evidence>
<evidence type="ECO:0000256" key="6">
    <source>
        <dbReference type="ARBA" id="ARBA00038129"/>
    </source>
</evidence>
<accession>A0A167J733</accession>
<keyword evidence="5" id="KW-0539">Nucleus</keyword>
<evidence type="ECO:0000313" key="8">
    <source>
        <dbReference type="EMBL" id="KZO93305.1"/>
    </source>
</evidence>
<dbReference type="FunFam" id="1.10.20.10:FF:000062">
    <property type="entry name" value="Nuclear transcription factor Y subunit C"/>
    <property type="match status" value="1"/>
</dbReference>
<comment type="subcellular location">
    <subcellularLocation>
        <location evidence="1">Nucleus</location>
    </subcellularLocation>
</comment>
<reference evidence="8 9" key="1">
    <citation type="journal article" date="2016" name="Mol. Biol. Evol.">
        <title>Comparative Genomics of Early-Diverging Mushroom-Forming Fungi Provides Insights into the Origins of Lignocellulose Decay Capabilities.</title>
        <authorList>
            <person name="Nagy L.G."/>
            <person name="Riley R."/>
            <person name="Tritt A."/>
            <person name="Adam C."/>
            <person name="Daum C."/>
            <person name="Floudas D."/>
            <person name="Sun H."/>
            <person name="Yadav J.S."/>
            <person name="Pangilinan J."/>
            <person name="Larsson K.H."/>
            <person name="Matsuura K."/>
            <person name="Barry K."/>
            <person name="Labutti K."/>
            <person name="Kuo R."/>
            <person name="Ohm R.A."/>
            <person name="Bhattacharya S.S."/>
            <person name="Shirouzu T."/>
            <person name="Yoshinaga Y."/>
            <person name="Martin F.M."/>
            <person name="Grigoriev I.V."/>
            <person name="Hibbett D.S."/>
        </authorList>
    </citation>
    <scope>NUCLEOTIDE SEQUENCE [LARGE SCALE GENOMIC DNA]</scope>
    <source>
        <strain evidence="8 9">TUFC12733</strain>
    </source>
</reference>
<evidence type="ECO:0000256" key="3">
    <source>
        <dbReference type="ARBA" id="ARBA00023125"/>
    </source>
</evidence>
<gene>
    <name evidence="8" type="ORF">CALVIDRAFT_485994</name>
</gene>
<keyword evidence="2" id="KW-0805">Transcription regulation</keyword>
<dbReference type="SUPFAM" id="SSF47113">
    <property type="entry name" value="Histone-fold"/>
    <property type="match status" value="1"/>
</dbReference>
<dbReference type="InterPro" id="IPR050568">
    <property type="entry name" value="Transcr_DNA_Rep_Reg"/>
</dbReference>
<dbReference type="Gene3D" id="1.10.20.10">
    <property type="entry name" value="Histone, subunit A"/>
    <property type="match status" value="1"/>
</dbReference>
<dbReference type="InterPro" id="IPR003958">
    <property type="entry name" value="CBFA_NFYB_domain"/>
</dbReference>